<evidence type="ECO:0000313" key="6">
    <source>
        <dbReference type="EMBL" id="JAS22767.1"/>
    </source>
</evidence>
<evidence type="ECO:0000256" key="3">
    <source>
        <dbReference type="ARBA" id="ARBA00022989"/>
    </source>
</evidence>
<evidence type="ECO:0000256" key="5">
    <source>
        <dbReference type="SAM" id="MobiDB-lite"/>
    </source>
</evidence>
<organism evidence="6">
    <name type="scientific">Clastoptera arizonana</name>
    <name type="common">Arizona spittle bug</name>
    <dbReference type="NCBI Taxonomy" id="38151"/>
    <lineage>
        <taxon>Eukaryota</taxon>
        <taxon>Metazoa</taxon>
        <taxon>Ecdysozoa</taxon>
        <taxon>Arthropoda</taxon>
        <taxon>Hexapoda</taxon>
        <taxon>Insecta</taxon>
        <taxon>Pterygota</taxon>
        <taxon>Neoptera</taxon>
        <taxon>Paraneoptera</taxon>
        <taxon>Hemiptera</taxon>
        <taxon>Auchenorrhyncha</taxon>
        <taxon>Cercopoidea</taxon>
        <taxon>Clastopteridae</taxon>
        <taxon>Clastoptera</taxon>
    </lineage>
</organism>
<dbReference type="Gene3D" id="3.40.50.12190">
    <property type="match status" value="1"/>
</dbReference>
<evidence type="ECO:0000256" key="1">
    <source>
        <dbReference type="ARBA" id="ARBA00004370"/>
    </source>
</evidence>
<feature type="compositionally biased region" description="Acidic residues" evidence="5">
    <location>
        <begin position="35"/>
        <end position="51"/>
    </location>
</feature>
<dbReference type="GO" id="GO:0001671">
    <property type="term" value="F:ATPase activator activity"/>
    <property type="evidence" value="ECO:0007669"/>
    <property type="project" value="InterPro"/>
</dbReference>
<accession>A0A1B6DAP0</accession>
<feature type="compositionally biased region" description="Basic and acidic residues" evidence="5">
    <location>
        <begin position="1"/>
        <end position="28"/>
    </location>
</feature>
<comment type="subcellular location">
    <subcellularLocation>
        <location evidence="1">Membrane</location>
    </subcellularLocation>
</comment>
<feature type="region of interest" description="Disordered" evidence="5">
    <location>
        <begin position="1"/>
        <end position="57"/>
    </location>
</feature>
<gene>
    <name evidence="6" type="ORF">g.26775</name>
</gene>
<dbReference type="InterPro" id="IPR038599">
    <property type="entry name" value="LAP1C-like_C_sf"/>
</dbReference>
<sequence length="336" mass="38057">KEGKLINKNEETKEGKLINKNEETKEGKLININEETTESDSEYSDEEEEEEEKKTEKSIQSKEIKNIIIKQKYNIPYDLGKTGIKGPSVLKGAGIILIISLILLFCFRNNPIENLSAGKSFDVNMKKPSYRDIELAEDLVRLQEDFPIQVKASWTKFSAGIKKVAYENPNKPSVFLLMFKDDNDKNTASCLATKVAEIAVRYLTGTAKQPVVLESEILGNTAEFLEDSGKLITTYNSSVYKTGAMLVTELHQLPASIARALHFFCDRESPLVERAVYLFTLKYNVRGKNMQMTAEKTLKSLWGNSMYDNELDPLITRLTGYVLEVEHENNLVNCIF</sequence>
<proteinExistence type="predicted"/>
<dbReference type="EMBL" id="GEDC01014531">
    <property type="protein sequence ID" value="JAS22767.1"/>
    <property type="molecule type" value="Transcribed_RNA"/>
</dbReference>
<keyword evidence="3" id="KW-1133">Transmembrane helix</keyword>
<protein>
    <submittedName>
        <fullName evidence="6">Uncharacterized protein</fullName>
    </submittedName>
</protein>
<dbReference type="InterPro" id="IPR008662">
    <property type="entry name" value="TOIP1/2"/>
</dbReference>
<name>A0A1B6DAP0_9HEMI</name>
<dbReference type="PANTHER" id="PTHR18843:SF7">
    <property type="entry name" value="LAMINA-ASSOCIATED POLYPEPTIDE 1B ISOFORM 1-RELATED"/>
    <property type="match status" value="1"/>
</dbReference>
<keyword evidence="2" id="KW-0812">Transmembrane</keyword>
<evidence type="ECO:0000256" key="2">
    <source>
        <dbReference type="ARBA" id="ARBA00022692"/>
    </source>
</evidence>
<reference evidence="6" key="1">
    <citation type="submission" date="2015-12" db="EMBL/GenBank/DDBJ databases">
        <title>De novo transcriptome assembly of four potential Pierce s Disease insect vectors from Arizona vineyards.</title>
        <authorList>
            <person name="Tassone E.E."/>
        </authorList>
    </citation>
    <scope>NUCLEOTIDE SEQUENCE</scope>
</reference>
<keyword evidence="4" id="KW-0472">Membrane</keyword>
<evidence type="ECO:0000256" key="4">
    <source>
        <dbReference type="ARBA" id="ARBA00023136"/>
    </source>
</evidence>
<dbReference type="GO" id="GO:0016020">
    <property type="term" value="C:membrane"/>
    <property type="evidence" value="ECO:0007669"/>
    <property type="project" value="UniProtKB-SubCell"/>
</dbReference>
<dbReference type="GO" id="GO:0061024">
    <property type="term" value="P:membrane organization"/>
    <property type="evidence" value="ECO:0007669"/>
    <property type="project" value="TreeGrafter"/>
</dbReference>
<dbReference type="AlphaFoldDB" id="A0A1B6DAP0"/>
<dbReference type="PANTHER" id="PTHR18843">
    <property type="entry name" value="TORSIN-1A-INTERACTING PROTEIN"/>
    <property type="match status" value="1"/>
</dbReference>
<feature type="non-terminal residue" evidence="6">
    <location>
        <position position="1"/>
    </location>
</feature>